<evidence type="ECO:0008006" key="3">
    <source>
        <dbReference type="Google" id="ProtNLM"/>
    </source>
</evidence>
<dbReference type="KEGG" id="pagb:AWM79_18840"/>
<gene>
    <name evidence="1" type="ORF">AWM79_18840</name>
</gene>
<dbReference type="STRING" id="46677.AWM79_18840"/>
<name>A0A0X1T570_PSEAA</name>
<dbReference type="RefSeq" id="WP_017133187.1">
    <property type="nucleotide sequence ID" value="NZ_FOAR01000011.1"/>
</dbReference>
<dbReference type="EMBL" id="CP014135">
    <property type="protein sequence ID" value="AMB87236.1"/>
    <property type="molecule type" value="Genomic_DNA"/>
</dbReference>
<dbReference type="OrthoDB" id="8454956at2"/>
<dbReference type="AlphaFoldDB" id="A0A0X1T570"/>
<dbReference type="Proteomes" id="UP000063229">
    <property type="component" value="Chromosome"/>
</dbReference>
<keyword evidence="2" id="KW-1185">Reference proteome</keyword>
<evidence type="ECO:0000313" key="2">
    <source>
        <dbReference type="Proteomes" id="UP000063229"/>
    </source>
</evidence>
<proteinExistence type="predicted"/>
<sequence>MTISSTGAHHPSIAQRLAHSASDVEMQPLAQTSAAGRVELSATQNLEGLKQKMADVFEPHRTVDNGGFLDALINDRAKELQQLGQTAADVESMLSKANGMDRVTIPVHGAVGSIPFAVATVLLDKVPGISADAANSPAYAGLIAGTVSGALDVVGNGLLSRATHDAFWFKAPTEKLEPVMQAAQKAKASENRLIQAGQSALALQTFTVRNVVRGILNTSLTATEGSNTAAAVDTGVTALGGMVAGAGSNIISRSFDLKAHRAGPEYLFGRQDWKEQYQKLRDCNPRVDPLTSALKRIAKLPVDIMTDALKSASAAISMSSLANNGLALGGGFALAGEVRSAVKGAATEAGLSLVKGVALDQLANVVMSALAFAAFGATATLVGPASDGAVKVLQEDLPPKAQAIAKQVHAEVVAKAESASRQISSSYTEVKQGVSHVINEIGGAASSGADRLAGMVNNSRLRNRPAAPNPNDPAV</sequence>
<organism evidence="1 2">
    <name type="scientific">Pseudomonas agarici</name>
    <dbReference type="NCBI Taxonomy" id="46677"/>
    <lineage>
        <taxon>Bacteria</taxon>
        <taxon>Pseudomonadati</taxon>
        <taxon>Pseudomonadota</taxon>
        <taxon>Gammaproteobacteria</taxon>
        <taxon>Pseudomonadales</taxon>
        <taxon>Pseudomonadaceae</taxon>
        <taxon>Pseudomonas</taxon>
    </lineage>
</organism>
<reference evidence="1 2" key="1">
    <citation type="submission" date="2016-01" db="EMBL/GenBank/DDBJ databases">
        <authorList>
            <person name="McClelland M."/>
            <person name="Jain A."/>
            <person name="Saraogi P."/>
            <person name="Mendelson R."/>
            <person name="Westerman R."/>
            <person name="SanMiguel P."/>
            <person name="Csonka L."/>
        </authorList>
    </citation>
    <scope>NUCLEOTIDE SEQUENCE [LARGE SCALE GENOMIC DNA]</scope>
    <source>
        <strain evidence="1 2">NCPPB 2472</strain>
    </source>
</reference>
<accession>A0A0X1T570</accession>
<protein>
    <recommendedName>
        <fullName evidence="3">Type III effector</fullName>
    </recommendedName>
</protein>
<evidence type="ECO:0000313" key="1">
    <source>
        <dbReference type="EMBL" id="AMB87236.1"/>
    </source>
</evidence>